<dbReference type="GO" id="GO:0022857">
    <property type="term" value="F:transmembrane transporter activity"/>
    <property type="evidence" value="ECO:0007669"/>
    <property type="project" value="InterPro"/>
</dbReference>
<evidence type="ECO:0000259" key="7">
    <source>
        <dbReference type="PROSITE" id="PS50850"/>
    </source>
</evidence>
<dbReference type="PROSITE" id="PS50850">
    <property type="entry name" value="MFS"/>
    <property type="match status" value="1"/>
</dbReference>
<protein>
    <recommendedName>
        <fullName evidence="7">Major facilitator superfamily (MFS) profile domain-containing protein</fullName>
    </recommendedName>
</protein>
<dbReference type="Proteomes" id="UP000297910">
    <property type="component" value="Unassembled WGS sequence"/>
</dbReference>
<dbReference type="PRINTS" id="PR01035">
    <property type="entry name" value="TCRTETA"/>
</dbReference>
<dbReference type="Gene3D" id="1.20.1250.20">
    <property type="entry name" value="MFS general substrate transporter like domains"/>
    <property type="match status" value="1"/>
</dbReference>
<evidence type="ECO:0000256" key="5">
    <source>
        <dbReference type="ARBA" id="ARBA00023136"/>
    </source>
</evidence>
<dbReference type="PROSITE" id="PS00216">
    <property type="entry name" value="SUGAR_TRANSPORT_1"/>
    <property type="match status" value="1"/>
</dbReference>
<dbReference type="InterPro" id="IPR005829">
    <property type="entry name" value="Sugar_transporter_CS"/>
</dbReference>
<comment type="caution">
    <text evidence="8">The sequence shown here is derived from an EMBL/GenBank/DDBJ whole genome shotgun (WGS) entry which is preliminary data.</text>
</comment>
<organism evidence="8 9">
    <name type="scientific">Botrytis paeoniae</name>
    <dbReference type="NCBI Taxonomy" id="278948"/>
    <lineage>
        <taxon>Eukaryota</taxon>
        <taxon>Fungi</taxon>
        <taxon>Dikarya</taxon>
        <taxon>Ascomycota</taxon>
        <taxon>Pezizomycotina</taxon>
        <taxon>Leotiomycetes</taxon>
        <taxon>Helotiales</taxon>
        <taxon>Sclerotiniaceae</taxon>
        <taxon>Botrytis</taxon>
    </lineage>
</organism>
<keyword evidence="3 6" id="KW-0812">Transmembrane</keyword>
<keyword evidence="2" id="KW-0813">Transport</keyword>
<dbReference type="SUPFAM" id="SSF103473">
    <property type="entry name" value="MFS general substrate transporter"/>
    <property type="match status" value="1"/>
</dbReference>
<keyword evidence="9" id="KW-1185">Reference proteome</keyword>
<feature type="transmembrane region" description="Helical" evidence="6">
    <location>
        <begin position="177"/>
        <end position="197"/>
    </location>
</feature>
<dbReference type="PANTHER" id="PTHR23504">
    <property type="entry name" value="MAJOR FACILITATOR SUPERFAMILY DOMAIN-CONTAINING PROTEIN 10"/>
    <property type="match status" value="1"/>
</dbReference>
<dbReference type="InterPro" id="IPR001958">
    <property type="entry name" value="Tet-R_TetA/multi-R_MdtG-like"/>
</dbReference>
<name>A0A4Z1FUX0_9HELO</name>
<evidence type="ECO:0000256" key="1">
    <source>
        <dbReference type="ARBA" id="ARBA00004141"/>
    </source>
</evidence>
<keyword evidence="5 6" id="KW-0472">Membrane</keyword>
<dbReference type="Pfam" id="PF07690">
    <property type="entry name" value="MFS_1"/>
    <property type="match status" value="1"/>
</dbReference>
<evidence type="ECO:0000256" key="2">
    <source>
        <dbReference type="ARBA" id="ARBA00022448"/>
    </source>
</evidence>
<feature type="domain" description="Major facilitator superfamily (MFS) profile" evidence="7">
    <location>
        <begin position="39"/>
        <end position="460"/>
    </location>
</feature>
<reference evidence="8 9" key="1">
    <citation type="submission" date="2017-12" db="EMBL/GenBank/DDBJ databases">
        <title>Comparative genomics of Botrytis spp.</title>
        <authorList>
            <person name="Valero-Jimenez C.A."/>
            <person name="Tapia P."/>
            <person name="Veloso J."/>
            <person name="Silva-Moreno E."/>
            <person name="Staats M."/>
            <person name="Valdes J.H."/>
            <person name="Van Kan J.A.L."/>
        </authorList>
    </citation>
    <scope>NUCLEOTIDE SEQUENCE [LARGE SCALE GENOMIC DNA]</scope>
    <source>
        <strain evidence="8 9">Bp0003</strain>
    </source>
</reference>
<feature type="transmembrane region" description="Helical" evidence="6">
    <location>
        <begin position="348"/>
        <end position="367"/>
    </location>
</feature>
<evidence type="ECO:0000313" key="9">
    <source>
        <dbReference type="Proteomes" id="UP000297910"/>
    </source>
</evidence>
<sequence>MAAPVDPATRKKVSRMIYFPHETSRHEDRKLTGYLGRFTFILPLFPKLLEFYRNLEAPTAFSSSSKSPTLLAHILTYLNTYKASFAKPIDSRYDIVFLLQALASPIIGTLSDKYGRRTALLASMTGNILSVLLWVCATDFRTFLLSRVVGGLSEGNVQLAIAIATDISDEKQRGATMALVGICFSISFTFGPALGAWLSTISTVQANPFATAAGFSLFLIVTETIYLYTCLPETLPSKVAQAKLNGEPAATNGVTKAAGSSTEKTQAKIVSSSTDRVKKQGRTNSHFLLNLTHLSFILFFSGMEFSLPFMTYDLFGYTSALNGRLLGYMGLVASLLQGGVTRRLPPLLSVRIGVVSCLGALFLLARINTVAGLYLATTLLAVTTATVVTGLNALSSFEAGEDERGGKLGNLRSWGQLGRGLGPLLFTSVYWWAGREVAYSIGGVGLMGVALLVTFGLETPGGEKGKKIGDVKREVGEL</sequence>
<feature type="transmembrane region" description="Helical" evidence="6">
    <location>
        <begin position="373"/>
        <end position="394"/>
    </location>
</feature>
<evidence type="ECO:0000256" key="6">
    <source>
        <dbReference type="SAM" id="Phobius"/>
    </source>
</evidence>
<dbReference type="EMBL" id="PQXI01000068">
    <property type="protein sequence ID" value="TGO26013.1"/>
    <property type="molecule type" value="Genomic_DNA"/>
</dbReference>
<dbReference type="PANTHER" id="PTHR23504:SF31">
    <property type="entry name" value="MAJOR FACILITATOR SUPERFAMILY DOMAIN-CONTAINING PROTEIN 10"/>
    <property type="match status" value="1"/>
</dbReference>
<evidence type="ECO:0000256" key="3">
    <source>
        <dbReference type="ARBA" id="ARBA00022692"/>
    </source>
</evidence>
<dbReference type="InterPro" id="IPR036259">
    <property type="entry name" value="MFS_trans_sf"/>
</dbReference>
<dbReference type="InterPro" id="IPR011701">
    <property type="entry name" value="MFS"/>
</dbReference>
<comment type="subcellular location">
    <subcellularLocation>
        <location evidence="1">Membrane</location>
        <topology evidence="1">Multi-pass membrane protein</topology>
    </subcellularLocation>
</comment>
<feature type="transmembrane region" description="Helical" evidence="6">
    <location>
        <begin position="287"/>
        <end position="308"/>
    </location>
</feature>
<dbReference type="FunFam" id="1.20.1250.20:FF:000223">
    <property type="entry name" value="Major facilitator superfamily domain-containing protein"/>
    <property type="match status" value="1"/>
</dbReference>
<evidence type="ECO:0000256" key="4">
    <source>
        <dbReference type="ARBA" id="ARBA00022989"/>
    </source>
</evidence>
<feature type="transmembrane region" description="Helical" evidence="6">
    <location>
        <begin position="209"/>
        <end position="228"/>
    </location>
</feature>
<evidence type="ECO:0000313" key="8">
    <source>
        <dbReference type="EMBL" id="TGO26013.1"/>
    </source>
</evidence>
<feature type="transmembrane region" description="Helical" evidence="6">
    <location>
        <begin position="414"/>
        <end position="433"/>
    </location>
</feature>
<gene>
    <name evidence="8" type="ORF">BPAE_0068g00470</name>
</gene>
<dbReference type="InterPro" id="IPR020846">
    <property type="entry name" value="MFS_dom"/>
</dbReference>
<feature type="transmembrane region" description="Helical" evidence="6">
    <location>
        <begin position="439"/>
        <end position="457"/>
    </location>
</feature>
<dbReference type="AlphaFoldDB" id="A0A4Z1FUX0"/>
<accession>A0A4Z1FUX0</accession>
<keyword evidence="4 6" id="KW-1133">Transmembrane helix</keyword>
<feature type="transmembrane region" description="Helical" evidence="6">
    <location>
        <begin position="314"/>
        <end position="336"/>
    </location>
</feature>
<proteinExistence type="predicted"/>
<dbReference type="GO" id="GO:0016020">
    <property type="term" value="C:membrane"/>
    <property type="evidence" value="ECO:0007669"/>
    <property type="project" value="UniProtKB-SubCell"/>
</dbReference>